<proteinExistence type="predicted"/>
<dbReference type="STRING" id="1781255.BH720_15480"/>
<dbReference type="PRINTS" id="PR00412">
    <property type="entry name" value="EPOXHYDRLASE"/>
</dbReference>
<dbReference type="PANTHER" id="PTHR43194">
    <property type="entry name" value="HYDROLASE ALPHA/BETA FOLD FAMILY"/>
    <property type="match status" value="1"/>
</dbReference>
<dbReference type="InterPro" id="IPR029058">
    <property type="entry name" value="AB_hydrolase_fold"/>
</dbReference>
<dbReference type="GO" id="GO:0016787">
    <property type="term" value="F:hydrolase activity"/>
    <property type="evidence" value="ECO:0007669"/>
    <property type="project" value="UniProtKB-KW"/>
</dbReference>
<name>A0A1E5QHX6_9CYAN</name>
<evidence type="ECO:0000313" key="2">
    <source>
        <dbReference type="EMBL" id="OEJ74279.1"/>
    </source>
</evidence>
<accession>A0A1E5QHX6</accession>
<comment type="caution">
    <text evidence="2">The sequence shown here is derived from an EMBL/GenBank/DDBJ whole genome shotgun (WGS) entry which is preliminary data.</text>
</comment>
<dbReference type="AlphaFoldDB" id="A0A1E5QHX6"/>
<keyword evidence="2" id="KW-0378">Hydrolase</keyword>
<protein>
    <submittedName>
        <fullName evidence="2">Hydrolase</fullName>
    </submittedName>
</protein>
<dbReference type="Gene3D" id="3.40.50.1820">
    <property type="entry name" value="alpha/beta hydrolase"/>
    <property type="match status" value="1"/>
</dbReference>
<evidence type="ECO:0000259" key="1">
    <source>
        <dbReference type="Pfam" id="PF00561"/>
    </source>
</evidence>
<dbReference type="Pfam" id="PF00561">
    <property type="entry name" value="Abhydrolase_1"/>
    <property type="match status" value="1"/>
</dbReference>
<dbReference type="InterPro" id="IPR000639">
    <property type="entry name" value="Epox_hydrolase-like"/>
</dbReference>
<dbReference type="EMBL" id="MJGC01000068">
    <property type="protein sequence ID" value="OEJ74279.1"/>
    <property type="molecule type" value="Genomic_DNA"/>
</dbReference>
<dbReference type="PRINTS" id="PR00111">
    <property type="entry name" value="ABHYDROLASE"/>
</dbReference>
<dbReference type="PANTHER" id="PTHR43194:SF2">
    <property type="entry name" value="PEROXISOMAL MEMBRANE PROTEIN LPX1"/>
    <property type="match status" value="1"/>
</dbReference>
<reference evidence="2" key="1">
    <citation type="submission" date="2016-09" db="EMBL/GenBank/DDBJ databases">
        <title>Draft genome of thermotolerant cyanobacterium Desertifilum sp. strain IPPAS B-1220.</title>
        <authorList>
            <person name="Sinetova M.A."/>
            <person name="Bolakhan K."/>
            <person name="Zayadan B.K."/>
            <person name="Mironov K.S."/>
            <person name="Ustinova V."/>
            <person name="Kupriyanova E.V."/>
            <person name="Sidorov R.A."/>
            <person name="Skrypnik A.N."/>
            <person name="Gogoleva N.E."/>
            <person name="Gogolev Y.V."/>
            <person name="Los D.A."/>
        </authorList>
    </citation>
    <scope>NUCLEOTIDE SEQUENCE [LARGE SCALE GENOMIC DNA]</scope>
    <source>
        <strain evidence="2">IPPAS B-1220</strain>
    </source>
</reference>
<gene>
    <name evidence="2" type="ORF">BH720_15480</name>
</gene>
<organism evidence="2">
    <name type="scientific">Desertifilum tharense IPPAS B-1220</name>
    <dbReference type="NCBI Taxonomy" id="1781255"/>
    <lineage>
        <taxon>Bacteria</taxon>
        <taxon>Bacillati</taxon>
        <taxon>Cyanobacteriota</taxon>
        <taxon>Cyanophyceae</taxon>
        <taxon>Desertifilales</taxon>
        <taxon>Desertifilaceae</taxon>
        <taxon>Desertifilum</taxon>
    </lineage>
</organism>
<feature type="domain" description="AB hydrolase-1" evidence="1">
    <location>
        <begin position="30"/>
        <end position="265"/>
    </location>
</feature>
<dbReference type="InterPro" id="IPR000073">
    <property type="entry name" value="AB_hydrolase_1"/>
</dbReference>
<dbReference type="InterPro" id="IPR050228">
    <property type="entry name" value="Carboxylesterase_BioH"/>
</dbReference>
<dbReference type="SUPFAM" id="SSF53474">
    <property type="entry name" value="alpha/beta-Hydrolases"/>
    <property type="match status" value="1"/>
</dbReference>
<sequence length="284" mass="32194">MVQTQEKRLQVGKWEWFYREAEPFNATDKPPVILLHGLPAQSYSWREVLPALASQGMRAIAPDWLGFGFSAKPDRREFRYTADAFVQALAELIDQLEIERFSLVVQGFVGSSGLLYALRYPEKIERLAILNAPLSPEARVPWKIKQLGLPLMGEMLTQDPLLVDRTLEGGGKYQVADKDLDIYRAPFLKSSAAGRSLFATVQNLRLAEVTSKITSGFANWTQPTQIIWGINDPWLPVSQAEAFAQMLNNVELVRLAEVGHYPQEDWPEKVNEALVPFLRRQIIE</sequence>